<protein>
    <submittedName>
        <fullName evidence="1">Uncharacterized protein</fullName>
    </submittedName>
</protein>
<gene>
    <name evidence="1" type="ORF">K6T82_10185</name>
</gene>
<reference evidence="1 2" key="1">
    <citation type="journal article" date="2023" name="Antonie Van Leeuwenhoek">
        <title>Flavobacterium potami sp. nov., a multi-metal resistance genes harbouring bacterium isolated from shallow river silt.</title>
        <authorList>
            <person name="Li S."/>
            <person name="Mao S."/>
            <person name="Mu W."/>
            <person name="Guo B."/>
            <person name="Li C."/>
            <person name="Zhu Q."/>
            <person name="Hou X."/>
            <person name="Zhao Y."/>
            <person name="Wei S."/>
            <person name="Liu H."/>
            <person name="Liu A."/>
        </authorList>
    </citation>
    <scope>NUCLEOTIDE SEQUENCE [LARGE SCALE GENOMIC DNA]</scope>
    <source>
        <strain evidence="1 2">17A</strain>
    </source>
</reference>
<dbReference type="AlphaFoldDB" id="A0A9X1KRE3"/>
<organism evidence="1 2">
    <name type="scientific">Flavobacterium potami</name>
    <dbReference type="NCBI Taxonomy" id="2872310"/>
    <lineage>
        <taxon>Bacteria</taxon>
        <taxon>Pseudomonadati</taxon>
        <taxon>Bacteroidota</taxon>
        <taxon>Flavobacteriia</taxon>
        <taxon>Flavobacteriales</taxon>
        <taxon>Flavobacteriaceae</taxon>
        <taxon>Flavobacterium</taxon>
    </lineage>
</organism>
<comment type="caution">
    <text evidence="1">The sequence shown here is derived from an EMBL/GenBank/DDBJ whole genome shotgun (WGS) entry which is preliminary data.</text>
</comment>
<evidence type="ECO:0000313" key="1">
    <source>
        <dbReference type="EMBL" id="MBZ4035136.1"/>
    </source>
</evidence>
<keyword evidence="2" id="KW-1185">Reference proteome</keyword>
<accession>A0A9X1KRE3</accession>
<dbReference type="EMBL" id="JAINUY010000003">
    <property type="protein sequence ID" value="MBZ4035136.1"/>
    <property type="molecule type" value="Genomic_DNA"/>
</dbReference>
<evidence type="ECO:0000313" key="2">
    <source>
        <dbReference type="Proteomes" id="UP001139366"/>
    </source>
</evidence>
<sequence>MNTRHYIQYIDESYSLKVKPLVYVDYYYDEQNDINYGSHYLVEGIDVQFFIVGVFIDNKRVDRVEFIAIDNLFMTSIINDLEMSDLNVIPLNHFFEANKKVRFELTNVGVDVPIVNAMIYGAIPRHDVDVKSMVRHQVDVMSMPSGATTPELIIYNRPTLVKKNFIGGSLSSRYDNVSVFAKVTIRIYLDGSYDLLDNTVISNLVPNNYTTLNTASRIASGKSFPFFNFFIKPVDLSGGAYVFSDFTQFEMFFNLKTKEFAVVHRKFRLNDFGTEVELFYNNIIQNYRGNNDSVTLKSPDALVELTVSNVYI</sequence>
<name>A0A9X1KRE3_9FLAO</name>
<dbReference type="RefSeq" id="WP_223705834.1">
    <property type="nucleotide sequence ID" value="NZ_JAINUY010000003.1"/>
</dbReference>
<proteinExistence type="predicted"/>
<dbReference type="Proteomes" id="UP001139366">
    <property type="component" value="Unassembled WGS sequence"/>
</dbReference>